<evidence type="ECO:0000259" key="5">
    <source>
        <dbReference type="Pfam" id="PF01555"/>
    </source>
</evidence>
<dbReference type="GO" id="GO:0005737">
    <property type="term" value="C:cytoplasm"/>
    <property type="evidence" value="ECO:0007669"/>
    <property type="project" value="TreeGrafter"/>
</dbReference>
<dbReference type="InterPro" id="IPR001091">
    <property type="entry name" value="RM_Methyltransferase"/>
</dbReference>
<comment type="similarity">
    <text evidence="1 4">Belongs to the N(4)/N(6)-methyltransferase family.</text>
</comment>
<dbReference type="InterPro" id="IPR002052">
    <property type="entry name" value="DNA_methylase_N6_adenine_CS"/>
</dbReference>
<dbReference type="AlphaFoldDB" id="A1ZXZ9"/>
<dbReference type="eggNOG" id="COG1041">
    <property type="taxonomic scope" value="Bacteria"/>
</dbReference>
<dbReference type="PROSITE" id="PS00092">
    <property type="entry name" value="N6_MTASE"/>
    <property type="match status" value="1"/>
</dbReference>
<proteinExistence type="inferred from homology"/>
<dbReference type="GO" id="GO:0008170">
    <property type="term" value="F:N-methyltransferase activity"/>
    <property type="evidence" value="ECO:0007669"/>
    <property type="project" value="InterPro"/>
</dbReference>
<accession>A1ZXZ9</accession>
<keyword evidence="7" id="KW-1185">Reference proteome</keyword>
<dbReference type="EC" id="2.1.1.-" evidence="4"/>
<dbReference type="GO" id="GO:0003677">
    <property type="term" value="F:DNA binding"/>
    <property type="evidence" value="ECO:0007669"/>
    <property type="project" value="InterPro"/>
</dbReference>
<evidence type="ECO:0000313" key="7">
    <source>
        <dbReference type="Proteomes" id="UP000004095"/>
    </source>
</evidence>
<evidence type="ECO:0000256" key="2">
    <source>
        <dbReference type="ARBA" id="ARBA00022603"/>
    </source>
</evidence>
<evidence type="ECO:0000256" key="1">
    <source>
        <dbReference type="ARBA" id="ARBA00006594"/>
    </source>
</evidence>
<reference evidence="6 7" key="1">
    <citation type="submission" date="2007-01" db="EMBL/GenBank/DDBJ databases">
        <authorList>
            <person name="Haygood M."/>
            <person name="Podell S."/>
            <person name="Anderson C."/>
            <person name="Hopkinson B."/>
            <person name="Roe K."/>
            <person name="Barbeau K."/>
            <person name="Gaasterland T."/>
            <person name="Ferriera S."/>
            <person name="Johnson J."/>
            <person name="Kravitz S."/>
            <person name="Beeson K."/>
            <person name="Sutton G."/>
            <person name="Rogers Y.-H."/>
            <person name="Friedman R."/>
            <person name="Frazier M."/>
            <person name="Venter J.C."/>
        </authorList>
    </citation>
    <scope>NUCLEOTIDE SEQUENCE [LARGE SCALE GENOMIC DNA]</scope>
    <source>
        <strain evidence="6 7">ATCC 23134</strain>
    </source>
</reference>
<sequence>MPTNTYKIFNKDCVGLSGVAPQSIDALVTDPPYGIGFQAHEWDKSLPNKQIWSDCLRVMKPGAFGLVFSAVRLMHRLMVDLEDNGFIIKDVLFWVYLNGMPKSRNVGLNIDKKLGVDSKIVGKYTYMQGYKKGGADSYTNPQQKNKYKPSSSLGKKYDGAGLGIKPAYEPIILIQKPLEKGLNVAENVIKHGTGALNLEETRIPFEDGEGEVGHNPHPKGRVAANIIRTETMDDGYDKFFTVPKVRQHADDYNIHPTLKPVSLMQHLVKLLTFEQQTVLDPFAGSGSTGVAALNLQRNFTGFELSPDYAKIAQKRLKAVQLP</sequence>
<dbReference type="EMBL" id="AAWS01000062">
    <property type="protein sequence ID" value="EAY24736.1"/>
    <property type="molecule type" value="Genomic_DNA"/>
</dbReference>
<dbReference type="InterPro" id="IPR029063">
    <property type="entry name" value="SAM-dependent_MTases_sf"/>
</dbReference>
<dbReference type="GO" id="GO:0009007">
    <property type="term" value="F:site-specific DNA-methyltransferase (adenine-specific) activity"/>
    <property type="evidence" value="ECO:0007669"/>
    <property type="project" value="TreeGrafter"/>
</dbReference>
<dbReference type="Proteomes" id="UP000004095">
    <property type="component" value="Unassembled WGS sequence"/>
</dbReference>
<dbReference type="Gene3D" id="3.40.50.150">
    <property type="entry name" value="Vaccinia Virus protein VP39"/>
    <property type="match status" value="1"/>
</dbReference>
<dbReference type="Pfam" id="PF01555">
    <property type="entry name" value="N6_N4_Mtase"/>
    <property type="match status" value="1"/>
</dbReference>
<comment type="caution">
    <text evidence="6">The sequence shown here is derived from an EMBL/GenBank/DDBJ whole genome shotgun (WGS) entry which is preliminary data.</text>
</comment>
<dbReference type="OrthoDB" id="1273118at2"/>
<dbReference type="SUPFAM" id="SSF53335">
    <property type="entry name" value="S-adenosyl-L-methionine-dependent methyltransferases"/>
    <property type="match status" value="1"/>
</dbReference>
<organism evidence="6 7">
    <name type="scientific">Microscilla marina ATCC 23134</name>
    <dbReference type="NCBI Taxonomy" id="313606"/>
    <lineage>
        <taxon>Bacteria</taxon>
        <taxon>Pseudomonadati</taxon>
        <taxon>Bacteroidota</taxon>
        <taxon>Cytophagia</taxon>
        <taxon>Cytophagales</taxon>
        <taxon>Microscillaceae</taxon>
        <taxon>Microscilla</taxon>
    </lineage>
</organism>
<keyword evidence="2 6" id="KW-0489">Methyltransferase</keyword>
<name>A1ZXZ9_MICM2</name>
<keyword evidence="3" id="KW-0808">Transferase</keyword>
<feature type="domain" description="DNA methylase N-4/N-6" evidence="5">
    <location>
        <begin position="24"/>
        <end position="314"/>
    </location>
</feature>
<dbReference type="GO" id="GO:0032259">
    <property type="term" value="P:methylation"/>
    <property type="evidence" value="ECO:0007669"/>
    <property type="project" value="UniProtKB-KW"/>
</dbReference>
<evidence type="ECO:0000256" key="4">
    <source>
        <dbReference type="RuleBase" id="RU362026"/>
    </source>
</evidence>
<dbReference type="InterPro" id="IPR002941">
    <property type="entry name" value="DNA_methylase_N4/N6"/>
</dbReference>
<evidence type="ECO:0000313" key="6">
    <source>
        <dbReference type="EMBL" id="EAY24736.1"/>
    </source>
</evidence>
<evidence type="ECO:0000256" key="3">
    <source>
        <dbReference type="ARBA" id="ARBA00022679"/>
    </source>
</evidence>
<dbReference type="RefSeq" id="WP_002704227.1">
    <property type="nucleotide sequence ID" value="NZ_AAWS01000062.1"/>
</dbReference>
<gene>
    <name evidence="6" type="ORF">M23134_05538</name>
</gene>
<dbReference type="PANTHER" id="PTHR13370:SF3">
    <property type="entry name" value="TRNA (GUANINE(10)-N2)-METHYLTRANSFERASE HOMOLOG"/>
    <property type="match status" value="1"/>
</dbReference>
<dbReference type="PRINTS" id="PR00508">
    <property type="entry name" value="S21N4MTFRASE"/>
</dbReference>
<protein>
    <recommendedName>
        <fullName evidence="4">Methyltransferase</fullName>
        <ecNumber evidence="4">2.1.1.-</ecNumber>
    </recommendedName>
</protein>
<dbReference type="eggNOG" id="COG0863">
    <property type="taxonomic scope" value="Bacteria"/>
</dbReference>
<dbReference type="PANTHER" id="PTHR13370">
    <property type="entry name" value="RNA METHYLASE-RELATED"/>
    <property type="match status" value="1"/>
</dbReference>